<reference evidence="1 2" key="1">
    <citation type="journal article" date="2012" name="Science">
        <title>The Paleozoic origin of enzymatic lignin decomposition reconstructed from 31 fungal genomes.</title>
        <authorList>
            <person name="Floudas D."/>
            <person name="Binder M."/>
            <person name="Riley R."/>
            <person name="Barry K."/>
            <person name="Blanchette R.A."/>
            <person name="Henrissat B."/>
            <person name="Martinez A.T."/>
            <person name="Otillar R."/>
            <person name="Spatafora J.W."/>
            <person name="Yadav J.S."/>
            <person name="Aerts A."/>
            <person name="Benoit I."/>
            <person name="Boyd A."/>
            <person name="Carlson A."/>
            <person name="Copeland A."/>
            <person name="Coutinho P.M."/>
            <person name="de Vries R.P."/>
            <person name="Ferreira P."/>
            <person name="Findley K."/>
            <person name="Foster B."/>
            <person name="Gaskell J."/>
            <person name="Glotzer D."/>
            <person name="Gorecki P."/>
            <person name="Heitman J."/>
            <person name="Hesse C."/>
            <person name="Hori C."/>
            <person name="Igarashi K."/>
            <person name="Jurgens J.A."/>
            <person name="Kallen N."/>
            <person name="Kersten P."/>
            <person name="Kohler A."/>
            <person name="Kuees U."/>
            <person name="Kumar T.K.A."/>
            <person name="Kuo A."/>
            <person name="LaButti K."/>
            <person name="Larrondo L.F."/>
            <person name="Lindquist E."/>
            <person name="Ling A."/>
            <person name="Lombard V."/>
            <person name="Lucas S."/>
            <person name="Lundell T."/>
            <person name="Martin R."/>
            <person name="McLaughlin D.J."/>
            <person name="Morgenstern I."/>
            <person name="Morin E."/>
            <person name="Murat C."/>
            <person name="Nagy L.G."/>
            <person name="Nolan M."/>
            <person name="Ohm R.A."/>
            <person name="Patyshakuliyeva A."/>
            <person name="Rokas A."/>
            <person name="Ruiz-Duenas F.J."/>
            <person name="Sabat G."/>
            <person name="Salamov A."/>
            <person name="Samejima M."/>
            <person name="Schmutz J."/>
            <person name="Slot J.C."/>
            <person name="St John F."/>
            <person name="Stenlid J."/>
            <person name="Sun H."/>
            <person name="Sun S."/>
            <person name="Syed K."/>
            <person name="Tsang A."/>
            <person name="Wiebenga A."/>
            <person name="Young D."/>
            <person name="Pisabarro A."/>
            <person name="Eastwood D.C."/>
            <person name="Martin F."/>
            <person name="Cullen D."/>
            <person name="Grigoriev I.V."/>
            <person name="Hibbett D.S."/>
        </authorList>
    </citation>
    <scope>NUCLEOTIDE SEQUENCE [LARGE SCALE GENOMIC DNA]</scope>
    <source>
        <strain evidence="1 2">ATCC 11539</strain>
    </source>
</reference>
<dbReference type="HOGENOM" id="CLU_014826_0_0_1"/>
<dbReference type="AlphaFoldDB" id="S7QLH7"/>
<organism evidence="1 2">
    <name type="scientific">Gloeophyllum trabeum (strain ATCC 11539 / FP-39264 / Madison 617)</name>
    <name type="common">Brown rot fungus</name>
    <dbReference type="NCBI Taxonomy" id="670483"/>
    <lineage>
        <taxon>Eukaryota</taxon>
        <taxon>Fungi</taxon>
        <taxon>Dikarya</taxon>
        <taxon>Basidiomycota</taxon>
        <taxon>Agaricomycotina</taxon>
        <taxon>Agaricomycetes</taxon>
        <taxon>Gloeophyllales</taxon>
        <taxon>Gloeophyllaceae</taxon>
        <taxon>Gloeophyllum</taxon>
    </lineage>
</organism>
<dbReference type="eggNOG" id="ENOG502SJW6">
    <property type="taxonomic scope" value="Eukaryota"/>
</dbReference>
<name>S7QLH7_GLOTA</name>
<dbReference type="OrthoDB" id="2559662at2759"/>
<dbReference type="GeneID" id="19299639"/>
<dbReference type="Proteomes" id="UP000030669">
    <property type="component" value="Unassembled WGS sequence"/>
</dbReference>
<keyword evidence="2" id="KW-1185">Reference proteome</keyword>
<dbReference type="OMA" id="FIYFANQ"/>
<dbReference type="Gene3D" id="3.40.50.11350">
    <property type="match status" value="1"/>
</dbReference>
<dbReference type="KEGG" id="gtr:GLOTRDRAFT_112923"/>
<proteinExistence type="predicted"/>
<evidence type="ECO:0000313" key="1">
    <source>
        <dbReference type="EMBL" id="EPQ60217.1"/>
    </source>
</evidence>
<protein>
    <submittedName>
        <fullName evidence="1">Uncharacterized protein</fullName>
    </submittedName>
</protein>
<dbReference type="RefSeq" id="XP_007860676.1">
    <property type="nucleotide sequence ID" value="XM_007862485.1"/>
</dbReference>
<evidence type="ECO:0000313" key="2">
    <source>
        <dbReference type="Proteomes" id="UP000030669"/>
    </source>
</evidence>
<dbReference type="CDD" id="cd11296">
    <property type="entry name" value="O-FucT_like"/>
    <property type="match status" value="1"/>
</dbReference>
<dbReference type="STRING" id="670483.S7QLH7"/>
<gene>
    <name evidence="1" type="ORF">GLOTRDRAFT_112923</name>
</gene>
<accession>S7QLH7</accession>
<dbReference type="EMBL" id="KB469296">
    <property type="protein sequence ID" value="EPQ60217.1"/>
    <property type="molecule type" value="Genomic_DNA"/>
</dbReference>
<sequence>MQELILNAHLSYVAKRTFVFDNYTWNRDLSQEYSDFNGKLIPSRIPLTALINGPIVGDSFPKGEVHPRAVRKEFWEKVCPERTIIHGSEVTSSLPSEAPASQVMQAWVDKLNSIEDRCVELDMYSAQIFEIWIFGSKRVLDIWPSLRVSPILTQFHWSPLIHSAVEYNSHLFATTTFLSSLLSSLPIISPFFQTNYNPTSLDQYKPIPGLLALHIRRGDFVDHCHHLAKWSSLYNGFNSFPDLPDKFEPPPGGGWGTTTPENDAIYLQHCFPSVEQIVERVSQVRNDEQARLRRRGGALRSVFIMTNGKAEWVDELKEALRQRALAEGREWENVASSRDLVLSREQKYVAQAVDMVIGQRAQVIIGNGFSSLTSNVVMLRMANNIHPDTNRFW</sequence>